<feature type="chain" id="PRO_5035229672" evidence="1">
    <location>
        <begin position="17"/>
        <end position="87"/>
    </location>
</feature>
<evidence type="ECO:0000256" key="1">
    <source>
        <dbReference type="SAM" id="SignalP"/>
    </source>
</evidence>
<gene>
    <name evidence="2" type="ORF">GEV33_008938</name>
</gene>
<proteinExistence type="predicted"/>
<comment type="caution">
    <text evidence="2">The sequence shown here is derived from an EMBL/GenBank/DDBJ whole genome shotgun (WGS) entry which is preliminary data.</text>
</comment>
<reference evidence="2" key="2">
    <citation type="submission" date="2021-08" db="EMBL/GenBank/DDBJ databases">
        <authorList>
            <person name="Eriksson T."/>
        </authorList>
    </citation>
    <scope>NUCLEOTIDE SEQUENCE</scope>
    <source>
        <strain evidence="2">Stoneville</strain>
        <tissue evidence="2">Whole head</tissue>
    </source>
</reference>
<dbReference type="EMBL" id="JABDTM020024893">
    <property type="protein sequence ID" value="KAH0813852.1"/>
    <property type="molecule type" value="Genomic_DNA"/>
</dbReference>
<protein>
    <submittedName>
        <fullName evidence="2">Uncharacterized protein</fullName>
    </submittedName>
</protein>
<dbReference type="AlphaFoldDB" id="A0A8J6HGA6"/>
<evidence type="ECO:0000313" key="3">
    <source>
        <dbReference type="Proteomes" id="UP000719412"/>
    </source>
</evidence>
<sequence>MFKLVVLAMLVCAASAGIIAGGLGHGAVVAAPVAVAHAPLATSYQNSNQISLHPTAVVATHAVAAPVAVAHAAPVAVGFGLGHGLLH</sequence>
<reference evidence="2" key="1">
    <citation type="journal article" date="2020" name="J Insects Food Feed">
        <title>The yellow mealworm (Tenebrio molitor) genome: a resource for the emerging insects as food and feed industry.</title>
        <authorList>
            <person name="Eriksson T."/>
            <person name="Andere A."/>
            <person name="Kelstrup H."/>
            <person name="Emery V."/>
            <person name="Picard C."/>
        </authorList>
    </citation>
    <scope>NUCLEOTIDE SEQUENCE</scope>
    <source>
        <strain evidence="2">Stoneville</strain>
        <tissue evidence="2">Whole head</tissue>
    </source>
</reference>
<accession>A0A8J6HGA6</accession>
<organism evidence="2 3">
    <name type="scientific">Tenebrio molitor</name>
    <name type="common">Yellow mealworm beetle</name>
    <dbReference type="NCBI Taxonomy" id="7067"/>
    <lineage>
        <taxon>Eukaryota</taxon>
        <taxon>Metazoa</taxon>
        <taxon>Ecdysozoa</taxon>
        <taxon>Arthropoda</taxon>
        <taxon>Hexapoda</taxon>
        <taxon>Insecta</taxon>
        <taxon>Pterygota</taxon>
        <taxon>Neoptera</taxon>
        <taxon>Endopterygota</taxon>
        <taxon>Coleoptera</taxon>
        <taxon>Polyphaga</taxon>
        <taxon>Cucujiformia</taxon>
        <taxon>Tenebrionidae</taxon>
        <taxon>Tenebrio</taxon>
    </lineage>
</organism>
<keyword evidence="3" id="KW-1185">Reference proteome</keyword>
<dbReference type="Proteomes" id="UP000719412">
    <property type="component" value="Unassembled WGS sequence"/>
</dbReference>
<evidence type="ECO:0000313" key="2">
    <source>
        <dbReference type="EMBL" id="KAH0813852.1"/>
    </source>
</evidence>
<keyword evidence="1" id="KW-0732">Signal</keyword>
<name>A0A8J6HGA6_TENMO</name>
<feature type="signal peptide" evidence="1">
    <location>
        <begin position="1"/>
        <end position="16"/>
    </location>
</feature>